<evidence type="ECO:0000313" key="3">
    <source>
        <dbReference type="Proteomes" id="UP000552836"/>
    </source>
</evidence>
<protein>
    <submittedName>
        <fullName evidence="2">Acetyltransferase-like isoleucine patch superfamily enzyme</fullName>
    </submittedName>
</protein>
<name>A0A846LGI9_9ACTN</name>
<dbReference type="GO" id="GO:0016740">
    <property type="term" value="F:transferase activity"/>
    <property type="evidence" value="ECO:0007669"/>
    <property type="project" value="UniProtKB-KW"/>
</dbReference>
<evidence type="ECO:0000256" key="1">
    <source>
        <dbReference type="SAM" id="MobiDB-lite"/>
    </source>
</evidence>
<dbReference type="Pfam" id="PF00132">
    <property type="entry name" value="Hexapep"/>
    <property type="match status" value="1"/>
</dbReference>
<dbReference type="PANTHER" id="PTHR23416">
    <property type="entry name" value="SIALIC ACID SYNTHASE-RELATED"/>
    <property type="match status" value="1"/>
</dbReference>
<feature type="region of interest" description="Disordered" evidence="1">
    <location>
        <begin position="162"/>
        <end position="190"/>
    </location>
</feature>
<organism evidence="2 3">
    <name type="scientific">Modestobacter marinus</name>
    <dbReference type="NCBI Taxonomy" id="477641"/>
    <lineage>
        <taxon>Bacteria</taxon>
        <taxon>Bacillati</taxon>
        <taxon>Actinomycetota</taxon>
        <taxon>Actinomycetes</taxon>
        <taxon>Geodermatophilales</taxon>
        <taxon>Geodermatophilaceae</taxon>
        <taxon>Modestobacter</taxon>
    </lineage>
</organism>
<dbReference type="RefSeq" id="WP_166753959.1">
    <property type="nucleotide sequence ID" value="NZ_BAABJU010000010.1"/>
</dbReference>
<reference evidence="2 3" key="1">
    <citation type="submission" date="2020-02" db="EMBL/GenBank/DDBJ databases">
        <title>Sequencing the genomes of 1000 actinobacteria strains.</title>
        <authorList>
            <person name="Klenk H.-P."/>
        </authorList>
    </citation>
    <scope>NUCLEOTIDE SEQUENCE [LARGE SCALE GENOMIC DNA]</scope>
    <source>
        <strain evidence="2 3">DSM 45201</strain>
    </source>
</reference>
<dbReference type="Proteomes" id="UP000552836">
    <property type="component" value="Unassembled WGS sequence"/>
</dbReference>
<feature type="compositionally biased region" description="Low complexity" evidence="1">
    <location>
        <begin position="166"/>
        <end position="190"/>
    </location>
</feature>
<dbReference type="SUPFAM" id="SSF51161">
    <property type="entry name" value="Trimeric LpxA-like enzymes"/>
    <property type="match status" value="1"/>
</dbReference>
<accession>A0A846LGI9</accession>
<dbReference type="EMBL" id="JAAMPA010000001">
    <property type="protein sequence ID" value="NIH66361.1"/>
    <property type="molecule type" value="Genomic_DNA"/>
</dbReference>
<gene>
    <name evidence="2" type="ORF">FB380_000807</name>
</gene>
<dbReference type="InterPro" id="IPR011004">
    <property type="entry name" value="Trimer_LpxA-like_sf"/>
</dbReference>
<evidence type="ECO:0000313" key="2">
    <source>
        <dbReference type="EMBL" id="NIH66361.1"/>
    </source>
</evidence>
<dbReference type="AlphaFoldDB" id="A0A846LGI9"/>
<sequence>MSGRMRGALASTVAGSPVWAPRTRARLLRALGVRVHGSARVYPWIRFVGGVDHLEIGRGAFVNVNATIGANARIVIGDRVHLGPGVSLLPTSHDVGPREQRAGAPVSAPITIGDGAWLGAGVTVLGGVTIGAGSVIAAGALVSGDTQPDAVYGGVPARLIRRLDSSGTGPAPAPAEPTTAPAEPTTSTVE</sequence>
<dbReference type="InterPro" id="IPR001451">
    <property type="entry name" value="Hexapep"/>
</dbReference>
<proteinExistence type="predicted"/>
<keyword evidence="2" id="KW-0808">Transferase</keyword>
<comment type="caution">
    <text evidence="2">The sequence shown here is derived from an EMBL/GenBank/DDBJ whole genome shotgun (WGS) entry which is preliminary data.</text>
</comment>
<dbReference type="InterPro" id="IPR051159">
    <property type="entry name" value="Hexapeptide_acetyltransf"/>
</dbReference>
<dbReference type="Gene3D" id="2.160.10.10">
    <property type="entry name" value="Hexapeptide repeat proteins"/>
    <property type="match status" value="1"/>
</dbReference>